<dbReference type="EMBL" id="RKLU01000002">
    <property type="protein sequence ID" value="TQQ82590.1"/>
    <property type="molecule type" value="Genomic_DNA"/>
</dbReference>
<comment type="caution">
    <text evidence="1">The sequence shown here is derived from an EMBL/GenBank/DDBJ whole genome shotgun (WGS) entry which is preliminary data.</text>
</comment>
<sequence length="237" mass="25610">MTFSICVREPYRTDADERAYRFGVAVTTRLPGVGALCPFVGESGALAIQSHVDPDLGERALDYLDDGLAIDDVVAALLNADAPEQRRNRQIHGVDREDSVVVTGDSCVGAIGEYDGDHYTVAGNLLTDEAVVRETADAYEASAFGDRPLAERLIDALEAGHAAGGDKREALSVQSAAVTVVTTESTPYRRFYNDLRVDASETPIADLKRTYEGAMLGYEQMLSEYASAEDIEANRPE</sequence>
<dbReference type="AlphaFoldDB" id="A0A8J8TBP9"/>
<dbReference type="PANTHER" id="PTHR39328">
    <property type="entry name" value="BLL2871 PROTEIN"/>
    <property type="match status" value="1"/>
</dbReference>
<organism evidence="1 2">
    <name type="scientific">Halonotius terrestris</name>
    <dbReference type="NCBI Taxonomy" id="2487750"/>
    <lineage>
        <taxon>Archaea</taxon>
        <taxon>Methanobacteriati</taxon>
        <taxon>Methanobacteriota</taxon>
        <taxon>Stenosarchaea group</taxon>
        <taxon>Halobacteria</taxon>
        <taxon>Halobacteriales</taxon>
        <taxon>Haloferacaceae</taxon>
        <taxon>Halonotius</taxon>
    </lineage>
</organism>
<dbReference type="InterPro" id="IPR029055">
    <property type="entry name" value="Ntn_hydrolases_N"/>
</dbReference>
<dbReference type="InterPro" id="IPR010430">
    <property type="entry name" value="DUF1028"/>
</dbReference>
<gene>
    <name evidence="1" type="ORF">EGH24_03825</name>
</gene>
<dbReference type="Gene3D" id="3.60.20.10">
    <property type="entry name" value="Glutamine Phosphoribosylpyrophosphate, subunit 1, domain 1"/>
    <property type="match status" value="1"/>
</dbReference>
<protein>
    <submittedName>
        <fullName evidence="1">DUF1028 domain-containing protein</fullName>
    </submittedName>
</protein>
<dbReference type="Proteomes" id="UP000705823">
    <property type="component" value="Unassembled WGS sequence"/>
</dbReference>
<reference evidence="1" key="1">
    <citation type="submission" date="2019-02" db="EMBL/GenBank/DDBJ databases">
        <title>Halonotius sp. a new haloarchaeum isolated from saline soil.</title>
        <authorList>
            <person name="Duran-Viseras A."/>
            <person name="Sanchez-Porro C."/>
            <person name="Ventosa A."/>
        </authorList>
    </citation>
    <scope>NUCLEOTIDE SEQUENCE</scope>
    <source>
        <strain evidence="1">F15B</strain>
    </source>
</reference>
<dbReference type="Pfam" id="PF06267">
    <property type="entry name" value="DUF1028"/>
    <property type="match status" value="1"/>
</dbReference>
<dbReference type="SUPFAM" id="SSF56235">
    <property type="entry name" value="N-terminal nucleophile aminohydrolases (Ntn hydrolases)"/>
    <property type="match status" value="1"/>
</dbReference>
<proteinExistence type="predicted"/>
<accession>A0A8J8TBP9</accession>
<dbReference type="RefSeq" id="WP_142978855.1">
    <property type="nucleotide sequence ID" value="NZ_RKLU01000002.1"/>
</dbReference>
<dbReference type="PANTHER" id="PTHR39328:SF1">
    <property type="entry name" value="BLL2871 PROTEIN"/>
    <property type="match status" value="1"/>
</dbReference>
<keyword evidence="2" id="KW-1185">Reference proteome</keyword>
<dbReference type="OrthoDB" id="311454at2157"/>
<evidence type="ECO:0000313" key="2">
    <source>
        <dbReference type="Proteomes" id="UP000705823"/>
    </source>
</evidence>
<evidence type="ECO:0000313" key="1">
    <source>
        <dbReference type="EMBL" id="TQQ82590.1"/>
    </source>
</evidence>
<name>A0A8J8TBP9_9EURY</name>